<dbReference type="InterPro" id="IPR002550">
    <property type="entry name" value="CNNM"/>
</dbReference>
<evidence type="ECO:0000256" key="4">
    <source>
        <dbReference type="SAM" id="Phobius"/>
    </source>
</evidence>
<accession>A0A6C2UE04</accession>
<dbReference type="PANTHER" id="PTHR22777:SF17">
    <property type="entry name" value="UPF0053 PROTEIN SLL0260"/>
    <property type="match status" value="1"/>
</dbReference>
<evidence type="ECO:0000256" key="3">
    <source>
        <dbReference type="PROSITE-ProRule" id="PRU01193"/>
    </source>
</evidence>
<keyword evidence="1" id="KW-0677">Repeat</keyword>
<dbReference type="Pfam" id="PF01595">
    <property type="entry name" value="CNNM"/>
    <property type="match status" value="1"/>
</dbReference>
<dbReference type="PANTHER" id="PTHR22777">
    <property type="entry name" value="HEMOLYSIN-RELATED"/>
    <property type="match status" value="1"/>
</dbReference>
<name>A0A6C2UE04_9BACT</name>
<feature type="transmembrane region" description="Helical" evidence="4">
    <location>
        <begin position="121"/>
        <end position="143"/>
    </location>
</feature>
<evidence type="ECO:0000313" key="6">
    <source>
        <dbReference type="EMBL" id="VGO18129.1"/>
    </source>
</evidence>
<reference evidence="6 7" key="1">
    <citation type="submission" date="2019-04" db="EMBL/GenBank/DDBJ databases">
        <authorList>
            <person name="Van Vliet M D."/>
        </authorList>
    </citation>
    <scope>NUCLEOTIDE SEQUENCE [LARGE SCALE GENOMIC DNA]</scope>
    <source>
        <strain evidence="6 7">F21</strain>
    </source>
</reference>
<evidence type="ECO:0000259" key="5">
    <source>
        <dbReference type="PROSITE" id="PS51846"/>
    </source>
</evidence>
<gene>
    <name evidence="6" type="ORF">SCARR_00180</name>
</gene>
<feature type="domain" description="CNNM transmembrane" evidence="5">
    <location>
        <begin position="1"/>
        <end position="168"/>
    </location>
</feature>
<dbReference type="PROSITE" id="PS51846">
    <property type="entry name" value="CNNM"/>
    <property type="match status" value="1"/>
</dbReference>
<feature type="transmembrane region" description="Helical" evidence="4">
    <location>
        <begin position="59"/>
        <end position="77"/>
    </location>
</feature>
<organism evidence="6 7">
    <name type="scientific">Pontiella sulfatireligans</name>
    <dbReference type="NCBI Taxonomy" id="2750658"/>
    <lineage>
        <taxon>Bacteria</taxon>
        <taxon>Pseudomonadati</taxon>
        <taxon>Kiritimatiellota</taxon>
        <taxon>Kiritimatiellia</taxon>
        <taxon>Kiritimatiellales</taxon>
        <taxon>Pontiellaceae</taxon>
        <taxon>Pontiella</taxon>
    </lineage>
</organism>
<keyword evidence="7" id="KW-1185">Reference proteome</keyword>
<dbReference type="GO" id="GO:0005886">
    <property type="term" value="C:plasma membrane"/>
    <property type="evidence" value="ECO:0007669"/>
    <property type="project" value="TreeGrafter"/>
</dbReference>
<proteinExistence type="predicted"/>
<protein>
    <recommendedName>
        <fullName evidence="5">CNNM transmembrane domain-containing protein</fullName>
    </recommendedName>
</protein>
<evidence type="ECO:0000256" key="1">
    <source>
        <dbReference type="ARBA" id="ARBA00022737"/>
    </source>
</evidence>
<keyword evidence="3 4" id="KW-1133">Transmembrane helix</keyword>
<dbReference type="EMBL" id="CAAHFH010000001">
    <property type="protein sequence ID" value="VGO18129.1"/>
    <property type="molecule type" value="Genomic_DNA"/>
</dbReference>
<dbReference type="AlphaFoldDB" id="A0A6C2UE04"/>
<keyword evidence="3 4" id="KW-0812">Transmembrane</keyword>
<dbReference type="Proteomes" id="UP000346198">
    <property type="component" value="Unassembled WGS sequence"/>
</dbReference>
<dbReference type="RefSeq" id="WP_136059648.1">
    <property type="nucleotide sequence ID" value="NZ_CAAHFH010000001.1"/>
</dbReference>
<evidence type="ECO:0000313" key="7">
    <source>
        <dbReference type="Proteomes" id="UP000346198"/>
    </source>
</evidence>
<keyword evidence="3 4" id="KW-0472">Membrane</keyword>
<evidence type="ECO:0000256" key="2">
    <source>
        <dbReference type="ARBA" id="ARBA00023122"/>
    </source>
</evidence>
<keyword evidence="2" id="KW-0129">CBS domain</keyword>
<feature type="transmembrane region" description="Helical" evidence="4">
    <location>
        <begin position="89"/>
        <end position="109"/>
    </location>
</feature>
<sequence length="168" mass="18076">MITILSIIGMLLLLCLSAFFSSSESALFSLDPLQVRRIGETKPGAGRRIERLLSSPSQLLSAILIGNTLVNVAASSLGHSLIEHAIPHYGIFIAVPVITLLLLVFGEVTPKRVALHMPERIAVFFAVPIQLITLLMKPLNGVFSGIDRLLHRGTVVLVYNAGDASLQA</sequence>